<gene>
    <name evidence="4" type="ORF">BU638_00260</name>
    <name evidence="3" type="ORF">BU653_11040</name>
    <name evidence="5" type="ORF">BU676_12300</name>
    <name evidence="2" type="ORF">RCF65_10255</name>
</gene>
<dbReference type="Proteomes" id="UP000242704">
    <property type="component" value="Unassembled WGS sequence"/>
</dbReference>
<keyword evidence="1" id="KW-0812">Transmembrane</keyword>
<evidence type="ECO:0000256" key="1">
    <source>
        <dbReference type="SAM" id="Phobius"/>
    </source>
</evidence>
<reference evidence="3" key="2">
    <citation type="submission" date="2018-03" db="EMBL/GenBank/DDBJ databases">
        <authorList>
            <person name="Naushad S."/>
        </authorList>
    </citation>
    <scope>NUCLEOTIDE SEQUENCE</scope>
    <source>
        <strain evidence="4">SNUC 105</strain>
        <strain evidence="5">SNUC 1363</strain>
        <strain evidence="3">SNUC 505</strain>
    </source>
</reference>
<dbReference type="EMBL" id="PZBZ01000088">
    <property type="protein sequence ID" value="PTG11458.1"/>
    <property type="molecule type" value="Genomic_DNA"/>
</dbReference>
<evidence type="ECO:0000313" key="4">
    <source>
        <dbReference type="EMBL" id="PTG28670.1"/>
    </source>
</evidence>
<evidence type="ECO:0000313" key="7">
    <source>
        <dbReference type="Proteomes" id="UP000242144"/>
    </source>
</evidence>
<comment type="caution">
    <text evidence="3">The sequence shown here is derived from an EMBL/GenBank/DDBJ whole genome shotgun (WGS) entry which is preliminary data.</text>
</comment>
<evidence type="ECO:0000313" key="3">
    <source>
        <dbReference type="EMBL" id="PTG11458.1"/>
    </source>
</evidence>
<feature type="transmembrane region" description="Helical" evidence="1">
    <location>
        <begin position="109"/>
        <end position="129"/>
    </location>
</feature>
<name>A0AAE5SYK5_STACR</name>
<dbReference type="EMBL" id="JAVGJF010000099">
    <property type="protein sequence ID" value="MDQ7176373.1"/>
    <property type="molecule type" value="Genomic_DNA"/>
</dbReference>
<proteinExistence type="predicted"/>
<evidence type="ECO:0000313" key="6">
    <source>
        <dbReference type="Proteomes" id="UP000242008"/>
    </source>
</evidence>
<evidence type="ECO:0000313" key="8">
    <source>
        <dbReference type="Proteomes" id="UP000242704"/>
    </source>
</evidence>
<accession>A0AAE5SYK5</accession>
<dbReference type="Proteomes" id="UP001240157">
    <property type="component" value="Unassembled WGS sequence"/>
</dbReference>
<dbReference type="Proteomes" id="UP000242144">
    <property type="component" value="Unassembled WGS sequence"/>
</dbReference>
<feature type="transmembrane region" description="Helical" evidence="1">
    <location>
        <begin position="67"/>
        <end position="89"/>
    </location>
</feature>
<keyword evidence="6" id="KW-1185">Reference proteome</keyword>
<dbReference type="EMBL" id="PZCM01000001">
    <property type="protein sequence ID" value="PTG28670.1"/>
    <property type="molecule type" value="Genomic_DNA"/>
</dbReference>
<keyword evidence="1" id="KW-0472">Membrane</keyword>
<dbReference type="RefSeq" id="WP_037574497.1">
    <property type="nucleotide sequence ID" value="NZ_BMDK01000001.1"/>
</dbReference>
<dbReference type="AlphaFoldDB" id="A0AAE5SYK5"/>
<evidence type="ECO:0000313" key="2">
    <source>
        <dbReference type="EMBL" id="MDQ7176373.1"/>
    </source>
</evidence>
<evidence type="ECO:0000313" key="5">
    <source>
        <dbReference type="EMBL" id="PTG66981.1"/>
    </source>
</evidence>
<evidence type="ECO:0000313" key="9">
    <source>
        <dbReference type="Proteomes" id="UP001240157"/>
    </source>
</evidence>
<dbReference type="EMBL" id="PZAO01000064">
    <property type="protein sequence ID" value="PTG66981.1"/>
    <property type="molecule type" value="Genomic_DNA"/>
</dbReference>
<keyword evidence="1" id="KW-1133">Transmembrane helix</keyword>
<sequence length="150" mass="17372">MIKSSREKTITKQLWYLNKKEKTRLAQTLRHYDESEFIQNYKTNNQFVVSFLKQKVFNSKEKSQMHLLGALIGLFVANVILLGFFILGLLLTLTSVKHLIDPTSSLNGAYVSIIMITSIFATLLTLLLMKPVNAFFTKRLIDYKLNRMHK</sequence>
<evidence type="ECO:0008006" key="10">
    <source>
        <dbReference type="Google" id="ProtNLM"/>
    </source>
</evidence>
<reference evidence="2 9" key="3">
    <citation type="submission" date="2023-08" db="EMBL/GenBank/DDBJ databases">
        <title>Whole genome sequencing of Staphylococcus chromogenes NNSch 2386.</title>
        <authorList>
            <person name="Kropotov V.S."/>
            <person name="Boriskina E.V."/>
            <person name="Gordinskaya N.A."/>
            <person name="Shkurkina I.S."/>
            <person name="Kryazhev D.V."/>
            <person name="Alekseeva A.E."/>
            <person name="Makhova M.A."/>
        </authorList>
    </citation>
    <scope>NUCLEOTIDE SEQUENCE [LARGE SCALE GENOMIC DNA]</scope>
    <source>
        <strain evidence="2 9">NNSch 2386</strain>
    </source>
</reference>
<protein>
    <recommendedName>
        <fullName evidence="10">Staphylococcal protein</fullName>
    </recommendedName>
</protein>
<organism evidence="3 8">
    <name type="scientific">Staphylococcus chromogenes</name>
    <name type="common">Staphylococcus hyicus subsp. chromogenes</name>
    <dbReference type="NCBI Taxonomy" id="46126"/>
    <lineage>
        <taxon>Bacteria</taxon>
        <taxon>Bacillati</taxon>
        <taxon>Bacillota</taxon>
        <taxon>Bacilli</taxon>
        <taxon>Bacillales</taxon>
        <taxon>Staphylococcaceae</taxon>
        <taxon>Staphylococcus</taxon>
    </lineage>
</organism>
<dbReference type="Proteomes" id="UP000242008">
    <property type="component" value="Unassembled WGS sequence"/>
</dbReference>
<reference evidence="6 7" key="1">
    <citation type="journal article" date="2016" name="Front. Microbiol.">
        <title>Comprehensive Phylogenetic Analysis of Bovine Non-aureus Staphylococci Species Based on Whole-Genome Sequencing.</title>
        <authorList>
            <person name="Naushad S."/>
            <person name="Barkema H.W."/>
            <person name="Luby C."/>
            <person name="Condas L.A."/>
            <person name="Nobrega D.B."/>
            <person name="Carson D.A."/>
            <person name="De Buck J."/>
        </authorList>
    </citation>
    <scope>NUCLEOTIDE SEQUENCE [LARGE SCALE GENOMIC DNA]</scope>
    <source>
        <strain evidence="4 7">SNUC 105</strain>
        <strain evidence="5 6">SNUC 1363</strain>
        <strain evidence="3 8">SNUC 505</strain>
    </source>
</reference>